<evidence type="ECO:0000256" key="1">
    <source>
        <dbReference type="ARBA" id="ARBA00001412"/>
    </source>
</evidence>
<dbReference type="Pfam" id="PF02836">
    <property type="entry name" value="Glyco_hydro_2_C"/>
    <property type="match status" value="1"/>
</dbReference>
<comment type="catalytic activity">
    <reaction evidence="1">
        <text>Hydrolysis of terminal non-reducing beta-D-galactose residues in beta-D-galactosides.</text>
        <dbReference type="EC" id="3.2.1.23"/>
    </reaction>
</comment>
<dbReference type="SUPFAM" id="SSF49303">
    <property type="entry name" value="beta-Galactosidase/glucuronidase domain"/>
    <property type="match status" value="1"/>
</dbReference>
<dbReference type="Pfam" id="PF16353">
    <property type="entry name" value="LacZ_4"/>
    <property type="match status" value="1"/>
</dbReference>
<dbReference type="Proteomes" id="UP000003179">
    <property type="component" value="Unassembled WGS sequence"/>
</dbReference>
<dbReference type="Gene3D" id="2.60.40.10">
    <property type="entry name" value="Immunoglobulins"/>
    <property type="match status" value="1"/>
</dbReference>
<comment type="caution">
    <text evidence="7">The sequence shown here is derived from an EMBL/GenBank/DDBJ whole genome shotgun (WGS) entry which is preliminary data.</text>
</comment>
<organism evidence="7 8">
    <name type="scientific">Cutibacterium modestum HL044PA1</name>
    <dbReference type="NCBI Taxonomy" id="765109"/>
    <lineage>
        <taxon>Bacteria</taxon>
        <taxon>Bacillati</taxon>
        <taxon>Actinomycetota</taxon>
        <taxon>Actinomycetes</taxon>
        <taxon>Propionibacteriales</taxon>
        <taxon>Propionibacteriaceae</taxon>
        <taxon>Cutibacterium</taxon>
        <taxon>Cutibacterium modestum</taxon>
    </lineage>
</organism>
<dbReference type="InterPro" id="IPR036156">
    <property type="entry name" value="Beta-gal/glucu_dom_sf"/>
</dbReference>
<accession>A0ABN0C1H0</accession>
<keyword evidence="4" id="KW-0326">Glycosidase</keyword>
<evidence type="ECO:0000256" key="3">
    <source>
        <dbReference type="ARBA" id="ARBA00022801"/>
    </source>
</evidence>
<dbReference type="EMBL" id="ADZU01000044">
    <property type="protein sequence ID" value="EFS90989.1"/>
    <property type="molecule type" value="Genomic_DNA"/>
</dbReference>
<evidence type="ECO:0000259" key="6">
    <source>
        <dbReference type="Pfam" id="PF16353"/>
    </source>
</evidence>
<dbReference type="Gene3D" id="3.20.20.80">
    <property type="entry name" value="Glycosidases"/>
    <property type="match status" value="1"/>
</dbReference>
<evidence type="ECO:0000256" key="4">
    <source>
        <dbReference type="ARBA" id="ARBA00023295"/>
    </source>
</evidence>
<protein>
    <recommendedName>
        <fullName evidence="2">beta-galactosidase</fullName>
        <ecNumber evidence="2">3.2.1.23</ecNumber>
    </recommendedName>
</protein>
<dbReference type="InterPro" id="IPR006103">
    <property type="entry name" value="Glyco_hydro_2_cat"/>
</dbReference>
<keyword evidence="3" id="KW-0378">Hydrolase</keyword>
<dbReference type="SUPFAM" id="SSF51445">
    <property type="entry name" value="(Trans)glycosidases"/>
    <property type="match status" value="1"/>
</dbReference>
<dbReference type="PANTHER" id="PTHR46323">
    <property type="entry name" value="BETA-GALACTOSIDASE"/>
    <property type="match status" value="1"/>
</dbReference>
<keyword evidence="8" id="KW-1185">Reference proteome</keyword>
<dbReference type="EC" id="3.2.1.23" evidence="2"/>
<reference evidence="7" key="1">
    <citation type="submission" date="2010-08" db="EMBL/GenBank/DDBJ databases">
        <authorList>
            <person name="Weinstock G."/>
            <person name="Sodergren E."/>
            <person name="Clifton S."/>
            <person name="Fulton L."/>
            <person name="Fulton B."/>
            <person name="Courtney L."/>
            <person name="Fronick C."/>
            <person name="Harrison M."/>
            <person name="Strong C."/>
            <person name="Farmer C."/>
            <person name="Delahaunty K."/>
            <person name="Markovic C."/>
            <person name="Hall O."/>
            <person name="Minx P."/>
            <person name="Tomlinson C."/>
            <person name="Mitreva M."/>
            <person name="Hou S."/>
            <person name="Chen J."/>
            <person name="Wollam A."/>
            <person name="Pepin K.H."/>
            <person name="Johnson M."/>
            <person name="Bhonagiri V."/>
            <person name="Zhang X."/>
            <person name="Suruliraj S."/>
            <person name="Warren W."/>
            <person name="Chinwalla A."/>
            <person name="Mardis E.R."/>
            <person name="Wilson R.K."/>
        </authorList>
    </citation>
    <scope>NUCLEOTIDE SEQUENCE [LARGE SCALE GENOMIC DNA]</scope>
    <source>
        <strain evidence="7">HL044PA1</strain>
    </source>
</reference>
<dbReference type="InterPro" id="IPR032312">
    <property type="entry name" value="LacZ_4"/>
</dbReference>
<feature type="domain" description="Beta-galactosidase" evidence="6">
    <location>
        <begin position="139"/>
        <end position="219"/>
    </location>
</feature>
<dbReference type="InterPro" id="IPR050347">
    <property type="entry name" value="Bact_Beta-galactosidase"/>
</dbReference>
<evidence type="ECO:0000313" key="8">
    <source>
        <dbReference type="Proteomes" id="UP000003179"/>
    </source>
</evidence>
<dbReference type="PANTHER" id="PTHR46323:SF2">
    <property type="entry name" value="BETA-GALACTOSIDASE"/>
    <property type="match status" value="1"/>
</dbReference>
<feature type="domain" description="Glycoside hydrolase family 2 catalytic" evidence="5">
    <location>
        <begin position="25"/>
        <end position="123"/>
    </location>
</feature>
<evidence type="ECO:0000313" key="7">
    <source>
        <dbReference type="EMBL" id="EFS90989.1"/>
    </source>
</evidence>
<sequence>MEWVEAVRDRTVMPGAEPAPQTGRELELPFLMCEFAHAMGNGPGELADYEERCFDPHFHRDRMHGGFIWEWIDHGIEAGRGYAYGGDFGEALHDSNFVCDGLVTPDRAPSPGLREFTATMGAVRIEVDSKQLSGGTGIDVINRRDFADLSDLEFRWQLLDDGECVQAGVLEVGALAAHRAWTGSVPLPDEISDRMVVVVEARLLENTLWAPAGHVVARTSALLAPKPRLRPTFRRHHSRAATIMVGVSGRHTSTTVVAS</sequence>
<gene>
    <name evidence="7" type="ORF">HMPREF9607_02828</name>
</gene>
<dbReference type="InterPro" id="IPR013783">
    <property type="entry name" value="Ig-like_fold"/>
</dbReference>
<proteinExistence type="predicted"/>
<dbReference type="InterPro" id="IPR017853">
    <property type="entry name" value="GH"/>
</dbReference>
<evidence type="ECO:0000259" key="5">
    <source>
        <dbReference type="Pfam" id="PF02836"/>
    </source>
</evidence>
<evidence type="ECO:0000256" key="2">
    <source>
        <dbReference type="ARBA" id="ARBA00012756"/>
    </source>
</evidence>
<name>A0ABN0C1H0_9ACTN</name>